<gene>
    <name evidence="5" type="ORF">QJS10_CPA02g00049</name>
</gene>
<evidence type="ECO:0000256" key="2">
    <source>
        <dbReference type="ARBA" id="ARBA00009320"/>
    </source>
</evidence>
<name>A0AAV9F9S1_ACOCL</name>
<feature type="chain" id="PRO_5043631139" evidence="4">
    <location>
        <begin position="16"/>
        <end position="77"/>
    </location>
</feature>
<proteinExistence type="inferred from homology"/>
<dbReference type="Proteomes" id="UP001180020">
    <property type="component" value="Unassembled WGS sequence"/>
</dbReference>
<dbReference type="Gene3D" id="3.30.470.10">
    <property type="match status" value="1"/>
</dbReference>
<dbReference type="InterPro" id="IPR043131">
    <property type="entry name" value="BCAT-like_N"/>
</dbReference>
<evidence type="ECO:0000313" key="6">
    <source>
        <dbReference type="Proteomes" id="UP001180020"/>
    </source>
</evidence>
<keyword evidence="3" id="KW-0663">Pyridoxal phosphate</keyword>
<evidence type="ECO:0000256" key="3">
    <source>
        <dbReference type="ARBA" id="ARBA00022898"/>
    </source>
</evidence>
<dbReference type="GO" id="GO:0004084">
    <property type="term" value="F:branched-chain-amino-acid transaminase activity"/>
    <property type="evidence" value="ECO:0007669"/>
    <property type="project" value="InterPro"/>
</dbReference>
<comment type="similarity">
    <text evidence="2">Belongs to the class-IV pyridoxal-phosphate-dependent aminotransferase family.</text>
</comment>
<dbReference type="PANTHER" id="PTHR42825">
    <property type="entry name" value="AMINO ACID AMINOTRANSFERASE"/>
    <property type="match status" value="1"/>
</dbReference>
<dbReference type="PANTHER" id="PTHR42825:SF28">
    <property type="entry name" value="BRANCHED-CHAIN-AMINO-ACID AMINOTRANSFERASE 7-RELATED"/>
    <property type="match status" value="1"/>
</dbReference>
<keyword evidence="6" id="KW-1185">Reference proteome</keyword>
<comment type="caution">
    <text evidence="5">The sequence shown here is derived from an EMBL/GenBank/DDBJ whole genome shotgun (WGS) entry which is preliminary data.</text>
</comment>
<dbReference type="InterPro" id="IPR036038">
    <property type="entry name" value="Aminotransferase-like"/>
</dbReference>
<organism evidence="5 6">
    <name type="scientific">Acorus calamus</name>
    <name type="common">Sweet flag</name>
    <dbReference type="NCBI Taxonomy" id="4465"/>
    <lineage>
        <taxon>Eukaryota</taxon>
        <taxon>Viridiplantae</taxon>
        <taxon>Streptophyta</taxon>
        <taxon>Embryophyta</taxon>
        <taxon>Tracheophyta</taxon>
        <taxon>Spermatophyta</taxon>
        <taxon>Magnoliopsida</taxon>
        <taxon>Liliopsida</taxon>
        <taxon>Acoraceae</taxon>
        <taxon>Acorus</taxon>
    </lineage>
</organism>
<dbReference type="InterPro" id="IPR005786">
    <property type="entry name" value="B_amino_transII"/>
</dbReference>
<sequence length="77" mass="8451">MVLLVLFSAPTSVSTGDDYADVNWDELGFGLTQTDYMYVMRCSEDEMFSHGELAPYGNIELSPSSGVLNCGQANNYL</sequence>
<dbReference type="EMBL" id="JAUJYO010000002">
    <property type="protein sequence ID" value="KAK1322768.1"/>
    <property type="molecule type" value="Genomic_DNA"/>
</dbReference>
<keyword evidence="4" id="KW-0732">Signal</keyword>
<protein>
    <submittedName>
        <fullName evidence="5">Uncharacterized protein</fullName>
    </submittedName>
</protein>
<dbReference type="GO" id="GO:0009081">
    <property type="term" value="P:branched-chain amino acid metabolic process"/>
    <property type="evidence" value="ECO:0007669"/>
    <property type="project" value="InterPro"/>
</dbReference>
<dbReference type="AlphaFoldDB" id="A0AAV9F9S1"/>
<evidence type="ECO:0000313" key="5">
    <source>
        <dbReference type="EMBL" id="KAK1322768.1"/>
    </source>
</evidence>
<accession>A0AAV9F9S1</accession>
<evidence type="ECO:0000256" key="1">
    <source>
        <dbReference type="ARBA" id="ARBA00001933"/>
    </source>
</evidence>
<reference evidence="5" key="1">
    <citation type="journal article" date="2023" name="Nat. Commun.">
        <title>Diploid and tetraploid genomes of Acorus and the evolution of monocots.</title>
        <authorList>
            <person name="Ma L."/>
            <person name="Liu K.W."/>
            <person name="Li Z."/>
            <person name="Hsiao Y.Y."/>
            <person name="Qi Y."/>
            <person name="Fu T."/>
            <person name="Tang G.D."/>
            <person name="Zhang D."/>
            <person name="Sun W.H."/>
            <person name="Liu D.K."/>
            <person name="Li Y."/>
            <person name="Chen G.Z."/>
            <person name="Liu X.D."/>
            <person name="Liao X.Y."/>
            <person name="Jiang Y.T."/>
            <person name="Yu X."/>
            <person name="Hao Y."/>
            <person name="Huang J."/>
            <person name="Zhao X.W."/>
            <person name="Ke S."/>
            <person name="Chen Y.Y."/>
            <person name="Wu W.L."/>
            <person name="Hsu J.L."/>
            <person name="Lin Y.F."/>
            <person name="Huang M.D."/>
            <person name="Li C.Y."/>
            <person name="Huang L."/>
            <person name="Wang Z.W."/>
            <person name="Zhao X."/>
            <person name="Zhong W.Y."/>
            <person name="Peng D.H."/>
            <person name="Ahmad S."/>
            <person name="Lan S."/>
            <person name="Zhang J.S."/>
            <person name="Tsai W.C."/>
            <person name="Van de Peer Y."/>
            <person name="Liu Z.J."/>
        </authorList>
    </citation>
    <scope>NUCLEOTIDE SEQUENCE</scope>
    <source>
        <strain evidence="5">CP</strain>
    </source>
</reference>
<feature type="signal peptide" evidence="4">
    <location>
        <begin position="1"/>
        <end position="15"/>
    </location>
</feature>
<comment type="cofactor">
    <cofactor evidence="1">
        <name>pyridoxal 5'-phosphate</name>
        <dbReference type="ChEBI" id="CHEBI:597326"/>
    </cofactor>
</comment>
<reference evidence="5" key="2">
    <citation type="submission" date="2023-06" db="EMBL/GenBank/DDBJ databases">
        <authorList>
            <person name="Ma L."/>
            <person name="Liu K.-W."/>
            <person name="Li Z."/>
            <person name="Hsiao Y.-Y."/>
            <person name="Qi Y."/>
            <person name="Fu T."/>
            <person name="Tang G."/>
            <person name="Zhang D."/>
            <person name="Sun W.-H."/>
            <person name="Liu D.-K."/>
            <person name="Li Y."/>
            <person name="Chen G.-Z."/>
            <person name="Liu X.-D."/>
            <person name="Liao X.-Y."/>
            <person name="Jiang Y.-T."/>
            <person name="Yu X."/>
            <person name="Hao Y."/>
            <person name="Huang J."/>
            <person name="Zhao X.-W."/>
            <person name="Ke S."/>
            <person name="Chen Y.-Y."/>
            <person name="Wu W.-L."/>
            <person name="Hsu J.-L."/>
            <person name="Lin Y.-F."/>
            <person name="Huang M.-D."/>
            <person name="Li C.-Y."/>
            <person name="Huang L."/>
            <person name="Wang Z.-W."/>
            <person name="Zhao X."/>
            <person name="Zhong W.-Y."/>
            <person name="Peng D.-H."/>
            <person name="Ahmad S."/>
            <person name="Lan S."/>
            <person name="Zhang J.-S."/>
            <person name="Tsai W.-C."/>
            <person name="Van De Peer Y."/>
            <person name="Liu Z.-J."/>
        </authorList>
    </citation>
    <scope>NUCLEOTIDE SEQUENCE</scope>
    <source>
        <strain evidence="5">CP</strain>
        <tissue evidence="5">Leaves</tissue>
    </source>
</reference>
<dbReference type="SUPFAM" id="SSF56752">
    <property type="entry name" value="D-aminoacid aminotransferase-like PLP-dependent enzymes"/>
    <property type="match status" value="1"/>
</dbReference>
<evidence type="ECO:0000256" key="4">
    <source>
        <dbReference type="SAM" id="SignalP"/>
    </source>
</evidence>